<dbReference type="PANTHER" id="PTHR43037:SF1">
    <property type="entry name" value="BLL1128 PROTEIN"/>
    <property type="match status" value="1"/>
</dbReference>
<dbReference type="NCBIfam" id="TIGR01840">
    <property type="entry name" value="esterase_phb"/>
    <property type="match status" value="1"/>
</dbReference>
<evidence type="ECO:0000256" key="1">
    <source>
        <dbReference type="ARBA" id="ARBA00022729"/>
    </source>
</evidence>
<name>A0ABV0BH88_9SPHN</name>
<organism evidence="4 5">
    <name type="scientific">Sphingomonas rustica</name>
    <dbReference type="NCBI Taxonomy" id="3103142"/>
    <lineage>
        <taxon>Bacteria</taxon>
        <taxon>Pseudomonadati</taxon>
        <taxon>Pseudomonadota</taxon>
        <taxon>Alphaproteobacteria</taxon>
        <taxon>Sphingomonadales</taxon>
        <taxon>Sphingomonadaceae</taxon>
        <taxon>Sphingomonas</taxon>
    </lineage>
</organism>
<evidence type="ECO:0000313" key="4">
    <source>
        <dbReference type="EMBL" id="MEN3749455.1"/>
    </source>
</evidence>
<dbReference type="Proteomes" id="UP001427805">
    <property type="component" value="Unassembled WGS sequence"/>
</dbReference>
<evidence type="ECO:0000256" key="2">
    <source>
        <dbReference type="ARBA" id="ARBA00022801"/>
    </source>
</evidence>
<dbReference type="Pfam" id="PF10503">
    <property type="entry name" value="Esterase_PHB"/>
    <property type="match status" value="1"/>
</dbReference>
<dbReference type="InterPro" id="IPR029058">
    <property type="entry name" value="AB_hydrolase_fold"/>
</dbReference>
<dbReference type="SUPFAM" id="SSF53474">
    <property type="entry name" value="alpha/beta-Hydrolases"/>
    <property type="match status" value="1"/>
</dbReference>
<protein>
    <submittedName>
        <fullName evidence="4">PHB depolymerase family esterase</fullName>
    </submittedName>
</protein>
<gene>
    <name evidence="4" type="ORF">TPR58_19930</name>
</gene>
<dbReference type="InterPro" id="IPR010126">
    <property type="entry name" value="Esterase_phb"/>
</dbReference>
<keyword evidence="1" id="KW-0732">Signal</keyword>
<dbReference type="RefSeq" id="WP_346248502.1">
    <property type="nucleotide sequence ID" value="NZ_JBDIZK010000014.1"/>
</dbReference>
<dbReference type="PANTHER" id="PTHR43037">
    <property type="entry name" value="UNNAMED PRODUCT-RELATED"/>
    <property type="match status" value="1"/>
</dbReference>
<keyword evidence="2" id="KW-0378">Hydrolase</keyword>
<feature type="region of interest" description="Disordered" evidence="3">
    <location>
        <begin position="323"/>
        <end position="353"/>
    </location>
</feature>
<comment type="caution">
    <text evidence="4">The sequence shown here is derived from an EMBL/GenBank/DDBJ whole genome shotgun (WGS) entry which is preliminary data.</text>
</comment>
<evidence type="ECO:0000256" key="3">
    <source>
        <dbReference type="SAM" id="MobiDB-lite"/>
    </source>
</evidence>
<dbReference type="Gene3D" id="3.40.50.1820">
    <property type="entry name" value="alpha/beta hydrolase"/>
    <property type="match status" value="1"/>
</dbReference>
<evidence type="ECO:0000313" key="5">
    <source>
        <dbReference type="Proteomes" id="UP001427805"/>
    </source>
</evidence>
<accession>A0ABV0BH88</accession>
<keyword evidence="5" id="KW-1185">Reference proteome</keyword>
<reference evidence="4 5" key="1">
    <citation type="submission" date="2024-05" db="EMBL/GenBank/DDBJ databases">
        <title>Sphingomonas sp. HF-S3 16S ribosomal RNA gene Genome sequencing and assembly.</title>
        <authorList>
            <person name="Lee H."/>
        </authorList>
    </citation>
    <scope>NUCLEOTIDE SEQUENCE [LARGE SCALE GENOMIC DNA]</scope>
    <source>
        <strain evidence="4 5">HF-S3</strain>
    </source>
</reference>
<proteinExistence type="predicted"/>
<dbReference type="InterPro" id="IPR050955">
    <property type="entry name" value="Plant_Biomass_Hydrol_Est"/>
</dbReference>
<dbReference type="EMBL" id="JBDIZK010000014">
    <property type="protein sequence ID" value="MEN3749455.1"/>
    <property type="molecule type" value="Genomic_DNA"/>
</dbReference>
<sequence>MRSLSDTLTRLRSFTPATGPFDPAGSSGTLSALDEFGSNPGQLRAWMHVPADLPPNRPLVLVLHGCTQTAAGYDRGSGWSQLADRHGFALLYAEQQRANNPNLCFNWFAPADIRRGGGEAESIRQMVETAVARHAIDPARIYVTGLSAGGAMTSVMLAACPDLFAGGAIIAGLPYGVAGTVPEAFDRMRGQGYDRTALAGLVRAASDHRGPWPTVSVWHGTADRTVEAVSAAMILHQWTELHGVVTPDRIDRVDGHAHRAWHHPDGTLAVEEYAIAGMGHGVPLATGTAEACGVPGPYMLDMGISSTWRIAAGWGLVPAEAAAPEASADPAPKPAVPPQTARSDEAPELAPIEGGRLDPLRVINHALRAAGLLKG</sequence>